<name>U2R9Q7_LEIAQ</name>
<dbReference type="Pfam" id="PF11303">
    <property type="entry name" value="DUF3105"/>
    <property type="match status" value="1"/>
</dbReference>
<gene>
    <name evidence="3" type="ORF">N136_01684</name>
</gene>
<organism evidence="3 4">
    <name type="scientific">Leifsonia aquatica ATCC 14665</name>
    <dbReference type="NCBI Taxonomy" id="1358026"/>
    <lineage>
        <taxon>Bacteria</taxon>
        <taxon>Bacillati</taxon>
        <taxon>Actinomycetota</taxon>
        <taxon>Actinomycetes</taxon>
        <taxon>Micrococcales</taxon>
        <taxon>Microbacteriaceae</taxon>
        <taxon>Leifsonia</taxon>
    </lineage>
</organism>
<comment type="caution">
    <text evidence="3">The sequence shown here is derived from an EMBL/GenBank/DDBJ whole genome shotgun (WGS) entry which is preliminary data.</text>
</comment>
<feature type="compositionally biased region" description="Basic and acidic residues" evidence="1">
    <location>
        <begin position="1"/>
        <end position="10"/>
    </location>
</feature>
<evidence type="ECO:0000256" key="1">
    <source>
        <dbReference type="SAM" id="MobiDB-lite"/>
    </source>
</evidence>
<keyword evidence="2" id="KW-0472">Membrane</keyword>
<dbReference type="PATRIC" id="fig|1358026.3.peg.1441"/>
<dbReference type="InterPro" id="IPR021454">
    <property type="entry name" value="DUF3105"/>
</dbReference>
<evidence type="ECO:0000313" key="4">
    <source>
        <dbReference type="Proteomes" id="UP000016605"/>
    </source>
</evidence>
<evidence type="ECO:0000313" key="3">
    <source>
        <dbReference type="EMBL" id="ERK71960.1"/>
    </source>
</evidence>
<reference evidence="3 4" key="1">
    <citation type="submission" date="2013-08" db="EMBL/GenBank/DDBJ databases">
        <authorList>
            <person name="Weinstock G."/>
            <person name="Sodergren E."/>
            <person name="Wylie T."/>
            <person name="Fulton L."/>
            <person name="Fulton R."/>
            <person name="Fronick C."/>
            <person name="O'Laughlin M."/>
            <person name="Godfrey J."/>
            <person name="Miner T."/>
            <person name="Herter B."/>
            <person name="Appelbaum E."/>
            <person name="Cordes M."/>
            <person name="Lek S."/>
            <person name="Wollam A."/>
            <person name="Pepin K.H."/>
            <person name="Palsikar V.B."/>
            <person name="Mitreva M."/>
            <person name="Wilson R.K."/>
        </authorList>
    </citation>
    <scope>NUCLEOTIDE SEQUENCE [LARGE SCALE GENOMIC DNA]</scope>
    <source>
        <strain evidence="3 4">ATCC 14665</strain>
    </source>
</reference>
<feature type="transmembrane region" description="Helical" evidence="2">
    <location>
        <begin position="64"/>
        <end position="86"/>
    </location>
</feature>
<sequence length="247" mass="26775">MRDSRERVVPDDPTPSERTLHVEMRPVVTPSPSAPNRKQRQAEARAAKLEQFKKEQARRTRNRWIGIGSAIAGVVAVVALVATIIVTAPKAATYEAGGKNVSIEGVQTFDNTAGHVTGAVDYKQTPPAGGEHNPMWLNCGVYDQPVPNENAVHSLEHGAIWVTYSPDLPASQLDLLKTKIPRTYAVLSPYDDLPAPIVLSGWNVQLQVQKADDPRIAKFFEAYWQSSSVPEPGASCTGAFDAPGKVS</sequence>
<dbReference type="Proteomes" id="UP000016605">
    <property type="component" value="Unassembled WGS sequence"/>
</dbReference>
<proteinExistence type="predicted"/>
<dbReference type="AlphaFoldDB" id="U2R9Q7"/>
<accession>U2R9Q7</accession>
<dbReference type="EMBL" id="AWVQ01000205">
    <property type="protein sequence ID" value="ERK71960.1"/>
    <property type="molecule type" value="Genomic_DNA"/>
</dbReference>
<dbReference type="HOGENOM" id="CLU_069355_1_0_11"/>
<keyword evidence="2" id="KW-0812">Transmembrane</keyword>
<evidence type="ECO:0008006" key="5">
    <source>
        <dbReference type="Google" id="ProtNLM"/>
    </source>
</evidence>
<feature type="region of interest" description="Disordered" evidence="1">
    <location>
        <begin position="1"/>
        <end position="43"/>
    </location>
</feature>
<keyword evidence="2" id="KW-1133">Transmembrane helix</keyword>
<evidence type="ECO:0000256" key="2">
    <source>
        <dbReference type="SAM" id="Phobius"/>
    </source>
</evidence>
<protein>
    <recommendedName>
        <fullName evidence="5">DUF3105 domain-containing protein</fullName>
    </recommendedName>
</protein>